<dbReference type="NCBIfam" id="NF006775">
    <property type="entry name" value="PRK09290.2-5"/>
    <property type="match status" value="1"/>
</dbReference>
<dbReference type="Pfam" id="PF07687">
    <property type="entry name" value="M20_dimer"/>
    <property type="match status" value="1"/>
</dbReference>
<comment type="caution">
    <text evidence="8">The sequence shown here is derived from an EMBL/GenBank/DDBJ whole genome shotgun (WGS) entry which is preliminary data.</text>
</comment>
<organism evidence="8 9">
    <name type="scientific">Acetobacter sacchari</name>
    <dbReference type="NCBI Taxonomy" id="2661687"/>
    <lineage>
        <taxon>Bacteria</taxon>
        <taxon>Pseudomonadati</taxon>
        <taxon>Pseudomonadota</taxon>
        <taxon>Alphaproteobacteria</taxon>
        <taxon>Acetobacterales</taxon>
        <taxon>Acetobacteraceae</taxon>
        <taxon>Acetobacter</taxon>
    </lineage>
</organism>
<comment type="similarity">
    <text evidence="2">Belongs to the peptidase M20 family.</text>
</comment>
<evidence type="ECO:0000256" key="3">
    <source>
        <dbReference type="ARBA" id="ARBA00011738"/>
    </source>
</evidence>
<dbReference type="InterPro" id="IPR010158">
    <property type="entry name" value="Amidase_Cbmase"/>
</dbReference>
<proteinExistence type="inferred from homology"/>
<reference evidence="8 9" key="1">
    <citation type="submission" date="2021-03" db="EMBL/GenBank/DDBJ databases">
        <title>The complete genome sequence of Acetobacter sacchari TBRC 11175.</title>
        <authorList>
            <person name="Charoenyingcharoen P."/>
            <person name="Yukphan P."/>
        </authorList>
    </citation>
    <scope>NUCLEOTIDE SEQUENCE [LARGE SCALE GENOMIC DNA]</scope>
    <source>
        <strain evidence="8 9">TBRC 11175</strain>
    </source>
</reference>
<dbReference type="PANTHER" id="PTHR32494">
    <property type="entry name" value="ALLANTOATE DEIMINASE-RELATED"/>
    <property type="match status" value="1"/>
</dbReference>
<dbReference type="RefSeq" id="WP_207879273.1">
    <property type="nucleotide sequence ID" value="NZ_JAFVMF010000003.1"/>
</dbReference>
<feature type="domain" description="Peptidase M20 dimerisation" evidence="7">
    <location>
        <begin position="221"/>
        <end position="315"/>
    </location>
</feature>
<dbReference type="NCBIfam" id="NF006771">
    <property type="entry name" value="PRK09290.1-5"/>
    <property type="match status" value="1"/>
</dbReference>
<evidence type="ECO:0000256" key="5">
    <source>
        <dbReference type="ARBA" id="ARBA00022801"/>
    </source>
</evidence>
<keyword evidence="5" id="KW-0378">Hydrolase</keyword>
<evidence type="ECO:0000256" key="2">
    <source>
        <dbReference type="ARBA" id="ARBA00006153"/>
    </source>
</evidence>
<dbReference type="PIRSF" id="PIRSF001235">
    <property type="entry name" value="Amidase_carbamoylase"/>
    <property type="match status" value="1"/>
</dbReference>
<dbReference type="InterPro" id="IPR036264">
    <property type="entry name" value="Bact_exopeptidase_dim_dom"/>
</dbReference>
<dbReference type="NCBIfam" id="TIGR01879">
    <property type="entry name" value="hydantase"/>
    <property type="match status" value="1"/>
</dbReference>
<dbReference type="Gene3D" id="3.40.630.10">
    <property type="entry name" value="Zn peptidases"/>
    <property type="match status" value="1"/>
</dbReference>
<dbReference type="SUPFAM" id="SSF55031">
    <property type="entry name" value="Bacterial exopeptidase dimerisation domain"/>
    <property type="match status" value="1"/>
</dbReference>
<accession>A0ABS3LS74</accession>
<keyword evidence="4" id="KW-0479">Metal-binding</keyword>
<evidence type="ECO:0000256" key="6">
    <source>
        <dbReference type="ARBA" id="ARBA00023211"/>
    </source>
</evidence>
<evidence type="ECO:0000256" key="1">
    <source>
        <dbReference type="ARBA" id="ARBA00001936"/>
    </source>
</evidence>
<dbReference type="InterPro" id="IPR002933">
    <property type="entry name" value="Peptidase_M20"/>
</dbReference>
<gene>
    <name evidence="8" type="ORF">J2D73_03030</name>
</gene>
<dbReference type="Gene3D" id="3.30.70.360">
    <property type="match status" value="1"/>
</dbReference>
<name>A0ABS3LS74_9PROT</name>
<evidence type="ECO:0000256" key="4">
    <source>
        <dbReference type="ARBA" id="ARBA00022723"/>
    </source>
</evidence>
<keyword evidence="9" id="KW-1185">Reference proteome</keyword>
<comment type="subunit">
    <text evidence="3">Homodimer.</text>
</comment>
<dbReference type="Proteomes" id="UP000664771">
    <property type="component" value="Unassembled WGS sequence"/>
</dbReference>
<protein>
    <submittedName>
        <fullName evidence="8">Allantoate amidohydrolase</fullName>
    </submittedName>
</protein>
<dbReference type="PANTHER" id="PTHR32494:SF19">
    <property type="entry name" value="ALLANTOATE DEIMINASE-RELATED"/>
    <property type="match status" value="1"/>
</dbReference>
<keyword evidence="6" id="KW-0464">Manganese</keyword>
<dbReference type="EMBL" id="JAFVMF010000003">
    <property type="protein sequence ID" value="MBO1358772.1"/>
    <property type="molecule type" value="Genomic_DNA"/>
</dbReference>
<evidence type="ECO:0000313" key="8">
    <source>
        <dbReference type="EMBL" id="MBO1358772.1"/>
    </source>
</evidence>
<dbReference type="CDD" id="cd03884">
    <property type="entry name" value="M20_bAS"/>
    <property type="match status" value="1"/>
</dbReference>
<dbReference type="SUPFAM" id="SSF53187">
    <property type="entry name" value="Zn-dependent exopeptidases"/>
    <property type="match status" value="1"/>
</dbReference>
<sequence length="428" mass="46289">MDRFTAHHSRSSAQRAMNRCRELSETPYSDIPDGLFRPFLGPAHTITSERVTSWMQDAGLSVRRDAIGTLIGRYEGTQPDAPALLIGSHIDSVRNGGAFDGMLGVLLAIECVSALHSNNQHLPYAIEIAAFGDEEGSRFPQSMLGSRMLSGKSVGSVAEIQDQDGVTLQEALKGVGLDIAYLESARRSPHEFLGYLELHIEQGPILDKEGLSVAAVEAIVGIRRFHVILKGEAGHAGTVPMEMRRDALAAASEIVLGIEAYANQSEGQLRATVGKSEAFPGAINIIPGRVAFTVELRSADHSGLDCSVLNVTSLIEAICAKRNISATIFDRQDFEPALCDTRLTTLLEDCIETAGHPRKRLVSGAGHDAMMMCDWIPTTMLFIRSPGGISHHPAETVELKDVAAAFDVMMTFVSSLDARRVRPEGEMQ</sequence>
<evidence type="ECO:0000259" key="7">
    <source>
        <dbReference type="Pfam" id="PF07687"/>
    </source>
</evidence>
<dbReference type="InterPro" id="IPR011650">
    <property type="entry name" value="Peptidase_M20_dimer"/>
</dbReference>
<evidence type="ECO:0000313" key="9">
    <source>
        <dbReference type="Proteomes" id="UP000664771"/>
    </source>
</evidence>
<dbReference type="Pfam" id="PF01546">
    <property type="entry name" value="Peptidase_M20"/>
    <property type="match status" value="1"/>
</dbReference>
<comment type="cofactor">
    <cofactor evidence="1">
        <name>Mn(2+)</name>
        <dbReference type="ChEBI" id="CHEBI:29035"/>
    </cofactor>
</comment>